<organism evidence="2 3">
    <name type="scientific">Candidatus Schekmanbacteria bacterium RBG_16_38_10</name>
    <dbReference type="NCBI Taxonomy" id="1817879"/>
    <lineage>
        <taxon>Bacteria</taxon>
        <taxon>Candidatus Schekmaniibacteriota</taxon>
    </lineage>
</organism>
<dbReference type="EMBL" id="MGDE01000051">
    <property type="protein sequence ID" value="OGL47224.1"/>
    <property type="molecule type" value="Genomic_DNA"/>
</dbReference>
<protein>
    <recommendedName>
        <fullName evidence="4">Zinc-finger domain-containing protein</fullName>
    </recommendedName>
</protein>
<evidence type="ECO:0000256" key="1">
    <source>
        <dbReference type="SAM" id="Phobius"/>
    </source>
</evidence>
<dbReference type="Gene3D" id="1.10.10.1320">
    <property type="entry name" value="Anti-sigma factor, zinc-finger domain"/>
    <property type="match status" value="1"/>
</dbReference>
<dbReference type="InterPro" id="IPR041916">
    <property type="entry name" value="Anti_sigma_zinc_sf"/>
</dbReference>
<keyword evidence="1" id="KW-1133">Transmembrane helix</keyword>
<proteinExistence type="predicted"/>
<reference evidence="2 3" key="1">
    <citation type="journal article" date="2016" name="Nat. Commun.">
        <title>Thousands of microbial genomes shed light on interconnected biogeochemical processes in an aquifer system.</title>
        <authorList>
            <person name="Anantharaman K."/>
            <person name="Brown C.T."/>
            <person name="Hug L.A."/>
            <person name="Sharon I."/>
            <person name="Castelle C.J."/>
            <person name="Probst A.J."/>
            <person name="Thomas B.C."/>
            <person name="Singh A."/>
            <person name="Wilkins M.J."/>
            <person name="Karaoz U."/>
            <person name="Brodie E.L."/>
            <person name="Williams K.H."/>
            <person name="Hubbard S.S."/>
            <person name="Banfield J.F."/>
        </authorList>
    </citation>
    <scope>NUCLEOTIDE SEQUENCE [LARGE SCALE GENOMIC DNA]</scope>
</reference>
<feature type="transmembrane region" description="Helical" evidence="1">
    <location>
        <begin position="80"/>
        <end position="102"/>
    </location>
</feature>
<dbReference type="AlphaFoldDB" id="A0A1F7S1U5"/>
<dbReference type="Proteomes" id="UP000178797">
    <property type="component" value="Unassembled WGS sequence"/>
</dbReference>
<accession>A0A1F7S1U5</accession>
<evidence type="ECO:0000313" key="2">
    <source>
        <dbReference type="EMBL" id="OGL47224.1"/>
    </source>
</evidence>
<name>A0A1F7S1U5_9BACT</name>
<evidence type="ECO:0008006" key="4">
    <source>
        <dbReference type="Google" id="ProtNLM"/>
    </source>
</evidence>
<evidence type="ECO:0000313" key="3">
    <source>
        <dbReference type="Proteomes" id="UP000178797"/>
    </source>
</evidence>
<sequence length="208" mass="23082">MSCQQVRPESIQAYLDKEFPANEHSEIEKHIVDCVSCKATIGQLQGISNLLSDVPIVETSLDYLFRLQTRLGRDKRKRIFYTRLTSAVAAVILIGIGVFSILNSGVLFQQSLKFVNNGNEDKYVSISESIRIKLTPRSEIAFIKGDSRSSYGTLELNKGEIIVSITSPLAVPISIWTEVDSFEVSNGEFGLCLLNGVPNTKGILVNYY</sequence>
<keyword evidence="1" id="KW-0472">Membrane</keyword>
<comment type="caution">
    <text evidence="2">The sequence shown here is derived from an EMBL/GenBank/DDBJ whole genome shotgun (WGS) entry which is preliminary data.</text>
</comment>
<gene>
    <name evidence="2" type="ORF">A2W05_10620</name>
</gene>
<keyword evidence="1" id="KW-0812">Transmembrane</keyword>